<dbReference type="PROSITE" id="PS50240">
    <property type="entry name" value="TRYPSIN_DOM"/>
    <property type="match status" value="1"/>
</dbReference>
<dbReference type="EMBL" id="MF155804">
    <property type="protein sequence ID" value="ATL73451.1"/>
    <property type="molecule type" value="mRNA"/>
</dbReference>
<evidence type="ECO:0000256" key="4">
    <source>
        <dbReference type="ARBA" id="ARBA00022801"/>
    </source>
</evidence>
<keyword evidence="3 9" id="KW-0732">Signal</keyword>
<dbReference type="AlphaFoldDB" id="A0A291S1G9"/>
<organism evidence="11">
    <name type="scientific">Thermonectus marmoratus</name>
    <name type="common">Sunburst diving beetle</name>
    <dbReference type="NCBI Taxonomy" id="183381"/>
    <lineage>
        <taxon>Eukaryota</taxon>
        <taxon>Metazoa</taxon>
        <taxon>Ecdysozoa</taxon>
        <taxon>Arthropoda</taxon>
        <taxon>Hexapoda</taxon>
        <taxon>Insecta</taxon>
        <taxon>Pterygota</taxon>
        <taxon>Neoptera</taxon>
        <taxon>Endopterygota</taxon>
        <taxon>Coleoptera</taxon>
        <taxon>Adephaga</taxon>
        <taxon>Dytiscoidea</taxon>
        <taxon>Dytiscidae</taxon>
        <taxon>Dytiscinae</taxon>
        <taxon>Aciliini</taxon>
        <taxon>Thermonectus</taxon>
    </lineage>
</organism>
<evidence type="ECO:0000256" key="8">
    <source>
        <dbReference type="RuleBase" id="RU363034"/>
    </source>
</evidence>
<dbReference type="FunFam" id="2.40.10.10:FF:000077">
    <property type="entry name" value="Predicted protein"/>
    <property type="match status" value="1"/>
</dbReference>
<dbReference type="InterPro" id="IPR018114">
    <property type="entry name" value="TRYPSIN_HIS"/>
</dbReference>
<reference evidence="11" key="1">
    <citation type="journal article" date="2017" name="Integr. Comp. Biol.">
        <title>A Complex Lens for a Complex Eye.</title>
        <authorList>
            <person name="Stahl A.L."/>
            <person name="Baucom R.S."/>
            <person name="Cook T.A."/>
            <person name="Buschbeck E.K."/>
        </authorList>
    </citation>
    <scope>NUCLEOTIDE SEQUENCE</scope>
    <source>
        <tissue evidence="11">Larval head bifocal lenses</tissue>
    </source>
</reference>
<evidence type="ECO:0000256" key="3">
    <source>
        <dbReference type="ARBA" id="ARBA00022729"/>
    </source>
</evidence>
<accession>A0A291S1G9</accession>
<dbReference type="SUPFAM" id="SSF50494">
    <property type="entry name" value="Trypsin-like serine proteases"/>
    <property type="match status" value="1"/>
</dbReference>
<evidence type="ECO:0000256" key="7">
    <source>
        <dbReference type="ARBA" id="ARBA00023157"/>
    </source>
</evidence>
<dbReference type="SMART" id="SM00020">
    <property type="entry name" value="Tryp_SPc"/>
    <property type="match status" value="1"/>
</dbReference>
<dbReference type="Pfam" id="PF00089">
    <property type="entry name" value="Trypsin"/>
    <property type="match status" value="1"/>
</dbReference>
<proteinExistence type="evidence at transcript level"/>
<keyword evidence="6" id="KW-0865">Zymogen</keyword>
<dbReference type="CDD" id="cd00190">
    <property type="entry name" value="Tryp_SPc"/>
    <property type="match status" value="1"/>
</dbReference>
<evidence type="ECO:0000256" key="5">
    <source>
        <dbReference type="ARBA" id="ARBA00022825"/>
    </source>
</evidence>
<dbReference type="PROSITE" id="PS00134">
    <property type="entry name" value="TRYPSIN_HIS"/>
    <property type="match status" value="1"/>
</dbReference>
<name>A0A291S1G9_THEMR</name>
<dbReference type="InterPro" id="IPR033116">
    <property type="entry name" value="TRYPSIN_SER"/>
</dbReference>
<keyword evidence="4 8" id="KW-0378">Hydrolase</keyword>
<dbReference type="GO" id="GO:0004252">
    <property type="term" value="F:serine-type endopeptidase activity"/>
    <property type="evidence" value="ECO:0007669"/>
    <property type="project" value="InterPro"/>
</dbReference>
<feature type="domain" description="Peptidase S1" evidence="10">
    <location>
        <begin position="25"/>
        <end position="249"/>
    </location>
</feature>
<dbReference type="InterPro" id="IPR009003">
    <property type="entry name" value="Peptidase_S1_PA"/>
</dbReference>
<comment type="similarity">
    <text evidence="1">Belongs to the peptidase S1 family.</text>
</comment>
<dbReference type="Gene3D" id="2.40.10.10">
    <property type="entry name" value="Trypsin-like serine proteases"/>
    <property type="match status" value="1"/>
</dbReference>
<dbReference type="PANTHER" id="PTHR24276:SF91">
    <property type="entry name" value="AT26814P-RELATED"/>
    <property type="match status" value="1"/>
</dbReference>
<dbReference type="GO" id="GO:0006508">
    <property type="term" value="P:proteolysis"/>
    <property type="evidence" value="ECO:0007669"/>
    <property type="project" value="UniProtKB-KW"/>
</dbReference>
<sequence>MKTFVILFLVGCASATLRPRLDGRIVGGKPVSIEDFPYQLSLQYGRSHICGASIIAPNWVLTASHCVDGRVSSQMSFRAGSSFHAGGGTVHQAKTIIMHPNYNKNTYDYDYALVQVINPFEYETKVKPVELATENPRPGSRSTVTGWGTLTSGGSIPNQLQSVDVNIISHQNCESNYGPNKISERMICAANPGKDSCQGDSGGPLVDPITKKQIGVVSWGYGCADPNYPGVYASVANKDVRAWIKTVTEI</sequence>
<dbReference type="InterPro" id="IPR001254">
    <property type="entry name" value="Trypsin_dom"/>
</dbReference>
<evidence type="ECO:0000313" key="11">
    <source>
        <dbReference type="EMBL" id="ATL73451.1"/>
    </source>
</evidence>
<evidence type="ECO:0000256" key="9">
    <source>
        <dbReference type="SAM" id="SignalP"/>
    </source>
</evidence>
<evidence type="ECO:0000256" key="2">
    <source>
        <dbReference type="ARBA" id="ARBA00022670"/>
    </source>
</evidence>
<dbReference type="PRINTS" id="PR00722">
    <property type="entry name" value="CHYMOTRYPSIN"/>
</dbReference>
<dbReference type="PROSITE" id="PS00135">
    <property type="entry name" value="TRYPSIN_SER"/>
    <property type="match status" value="1"/>
</dbReference>
<keyword evidence="5 8" id="KW-0720">Serine protease</keyword>
<protein>
    <submittedName>
        <fullName evidence="11">Lens protein 7</fullName>
    </submittedName>
</protein>
<dbReference type="PANTHER" id="PTHR24276">
    <property type="entry name" value="POLYSERASE-RELATED"/>
    <property type="match status" value="1"/>
</dbReference>
<keyword evidence="2 8" id="KW-0645">Protease</keyword>
<feature type="chain" id="PRO_5012087139" evidence="9">
    <location>
        <begin position="16"/>
        <end position="250"/>
    </location>
</feature>
<evidence type="ECO:0000256" key="6">
    <source>
        <dbReference type="ARBA" id="ARBA00023145"/>
    </source>
</evidence>
<evidence type="ECO:0000256" key="1">
    <source>
        <dbReference type="ARBA" id="ARBA00007664"/>
    </source>
</evidence>
<dbReference type="InterPro" id="IPR050430">
    <property type="entry name" value="Peptidase_S1"/>
</dbReference>
<dbReference type="InterPro" id="IPR001314">
    <property type="entry name" value="Peptidase_S1A"/>
</dbReference>
<feature type="signal peptide" evidence="9">
    <location>
        <begin position="1"/>
        <end position="15"/>
    </location>
</feature>
<evidence type="ECO:0000259" key="10">
    <source>
        <dbReference type="PROSITE" id="PS50240"/>
    </source>
</evidence>
<keyword evidence="7" id="KW-1015">Disulfide bond</keyword>
<dbReference type="InterPro" id="IPR043504">
    <property type="entry name" value="Peptidase_S1_PA_chymotrypsin"/>
</dbReference>